<organism evidence="3">
    <name type="scientific">Hexamita inflata</name>
    <dbReference type="NCBI Taxonomy" id="28002"/>
    <lineage>
        <taxon>Eukaryota</taxon>
        <taxon>Metamonada</taxon>
        <taxon>Diplomonadida</taxon>
        <taxon>Hexamitidae</taxon>
        <taxon>Hexamitinae</taxon>
        <taxon>Hexamita</taxon>
    </lineage>
</organism>
<dbReference type="InterPro" id="IPR032675">
    <property type="entry name" value="LRR_dom_sf"/>
</dbReference>
<dbReference type="InterPro" id="IPR050836">
    <property type="entry name" value="SDS22/Internalin_LRR"/>
</dbReference>
<dbReference type="PANTHER" id="PTHR46652">
    <property type="entry name" value="LEUCINE-RICH REPEAT AND IQ DOMAIN-CONTAINING PROTEIN 1-RELATED"/>
    <property type="match status" value="1"/>
</dbReference>
<keyword evidence="2" id="KW-0677">Repeat</keyword>
<dbReference type="Pfam" id="PF12799">
    <property type="entry name" value="LRR_4"/>
    <property type="match status" value="2"/>
</dbReference>
<dbReference type="EMBL" id="CATOUU010001180">
    <property type="protein sequence ID" value="CAI9977870.1"/>
    <property type="molecule type" value="Genomic_DNA"/>
</dbReference>
<dbReference type="InterPro" id="IPR001611">
    <property type="entry name" value="Leu-rich_rpt"/>
</dbReference>
<dbReference type="PANTHER" id="PTHR46652:SF3">
    <property type="entry name" value="LEUCINE-RICH REPEAT-CONTAINING PROTEIN 9"/>
    <property type="match status" value="1"/>
</dbReference>
<evidence type="ECO:0000256" key="2">
    <source>
        <dbReference type="ARBA" id="ARBA00022737"/>
    </source>
</evidence>
<protein>
    <submittedName>
        <fullName evidence="3">Leucine Rich repeat-containing protein</fullName>
    </submittedName>
    <submittedName>
        <fullName evidence="4">Leucine_Rich repeat-containing protein</fullName>
    </submittedName>
</protein>
<evidence type="ECO:0000313" key="3">
    <source>
        <dbReference type="EMBL" id="CAI9977870.1"/>
    </source>
</evidence>
<accession>A0AA86S4E3</accession>
<comment type="caution">
    <text evidence="3">The sequence shown here is derived from an EMBL/GenBank/DDBJ whole genome shotgun (WGS) entry which is preliminary data.</text>
</comment>
<dbReference type="SMART" id="SM00365">
    <property type="entry name" value="LRR_SD22"/>
    <property type="match status" value="5"/>
</dbReference>
<dbReference type="Gene3D" id="3.80.10.10">
    <property type="entry name" value="Ribonuclease Inhibitor"/>
    <property type="match status" value="1"/>
</dbReference>
<dbReference type="SMART" id="SM00369">
    <property type="entry name" value="LRR_TYP"/>
    <property type="match status" value="4"/>
</dbReference>
<dbReference type="Proteomes" id="UP001642409">
    <property type="component" value="Unassembled WGS sequence"/>
</dbReference>
<reference evidence="4 5" key="2">
    <citation type="submission" date="2024-07" db="EMBL/GenBank/DDBJ databases">
        <authorList>
            <person name="Akdeniz Z."/>
        </authorList>
    </citation>
    <scope>NUCLEOTIDE SEQUENCE [LARGE SCALE GENOMIC DNA]</scope>
</reference>
<dbReference type="PROSITE" id="PS51450">
    <property type="entry name" value="LRR"/>
    <property type="match status" value="4"/>
</dbReference>
<name>A0AA86S4E3_9EUKA</name>
<keyword evidence="1" id="KW-0433">Leucine-rich repeat</keyword>
<keyword evidence="5" id="KW-1185">Reference proteome</keyword>
<sequence>MDTKQYEQYMIKHYKGNVYTDPNRQKCLLLQYNDNLNSVKFVKNLDVNSLRIFSCNNIVVKSVPNKVTDLAINYCNIQQVDEFKLMTHLTSLDLRTNCIVDISNLRHLVQLKILNLNENQISDISALKYLINLEHISLNKNKISEIAPLQKLVNLRLISLINNLVVDISPVQHIPNLQYLYLSENQIVHIDALEHMIGLKQLLIDQNYIQDQSALQNHPQKLYYFLPRQIQREVKPTQQQILYSRRRQIIYQQQRKLNQYSSGDKVIQDKFGIFKNQINSILSHSCHFHNIFTEKIINNLRVFVLMDFNL</sequence>
<dbReference type="InterPro" id="IPR025875">
    <property type="entry name" value="Leu-rich_rpt_4"/>
</dbReference>
<dbReference type="InterPro" id="IPR003591">
    <property type="entry name" value="Leu-rich_rpt_typical-subtyp"/>
</dbReference>
<dbReference type="SUPFAM" id="SSF52058">
    <property type="entry name" value="L domain-like"/>
    <property type="match status" value="1"/>
</dbReference>
<evidence type="ECO:0000313" key="4">
    <source>
        <dbReference type="EMBL" id="CAL6033832.1"/>
    </source>
</evidence>
<evidence type="ECO:0000313" key="5">
    <source>
        <dbReference type="Proteomes" id="UP001642409"/>
    </source>
</evidence>
<gene>
    <name evidence="4" type="ORF">HINF_LOCUS35160</name>
    <name evidence="3" type="ORF">HINF_LOCUS65515</name>
</gene>
<dbReference type="EMBL" id="CAXDID020000126">
    <property type="protein sequence ID" value="CAL6033832.1"/>
    <property type="molecule type" value="Genomic_DNA"/>
</dbReference>
<evidence type="ECO:0000256" key="1">
    <source>
        <dbReference type="ARBA" id="ARBA00022614"/>
    </source>
</evidence>
<proteinExistence type="predicted"/>
<reference evidence="3" key="1">
    <citation type="submission" date="2023-06" db="EMBL/GenBank/DDBJ databases">
        <authorList>
            <person name="Kurt Z."/>
        </authorList>
    </citation>
    <scope>NUCLEOTIDE SEQUENCE</scope>
</reference>
<dbReference type="AlphaFoldDB" id="A0AA86S4E3"/>